<evidence type="ECO:0000259" key="8">
    <source>
        <dbReference type="Pfam" id="PF12704"/>
    </source>
</evidence>
<evidence type="ECO:0000256" key="2">
    <source>
        <dbReference type="ARBA" id="ARBA00022475"/>
    </source>
</evidence>
<evidence type="ECO:0008006" key="11">
    <source>
        <dbReference type="Google" id="ProtNLM"/>
    </source>
</evidence>
<evidence type="ECO:0000313" key="10">
    <source>
        <dbReference type="Proteomes" id="UP001501508"/>
    </source>
</evidence>
<keyword evidence="10" id="KW-1185">Reference proteome</keyword>
<evidence type="ECO:0000256" key="6">
    <source>
        <dbReference type="SAM" id="Phobius"/>
    </source>
</evidence>
<keyword evidence="5 6" id="KW-0472">Membrane</keyword>
<feature type="transmembrane region" description="Helical" evidence="6">
    <location>
        <begin position="42"/>
        <end position="64"/>
    </location>
</feature>
<comment type="subcellular location">
    <subcellularLocation>
        <location evidence="1">Cell membrane</location>
        <topology evidence="1">Multi-pass membrane protein</topology>
    </subcellularLocation>
</comment>
<comment type="caution">
    <text evidence="9">The sequence shown here is derived from an EMBL/GenBank/DDBJ whole genome shotgun (WGS) entry which is preliminary data.</text>
</comment>
<accession>A0ABP8LNZ2</accession>
<dbReference type="PANTHER" id="PTHR30572:SF18">
    <property type="entry name" value="ABC-TYPE MACROLIDE FAMILY EXPORT SYSTEM PERMEASE COMPONENT 2"/>
    <property type="match status" value="1"/>
</dbReference>
<dbReference type="EMBL" id="BAABEY010000002">
    <property type="protein sequence ID" value="GAA4431995.1"/>
    <property type="molecule type" value="Genomic_DNA"/>
</dbReference>
<evidence type="ECO:0000256" key="5">
    <source>
        <dbReference type="ARBA" id="ARBA00023136"/>
    </source>
</evidence>
<keyword evidence="4 6" id="KW-1133">Transmembrane helix</keyword>
<dbReference type="RefSeq" id="WP_345026288.1">
    <property type="nucleotide sequence ID" value="NZ_BAABEY010000002.1"/>
</dbReference>
<keyword evidence="2" id="KW-1003">Cell membrane</keyword>
<proteinExistence type="predicted"/>
<dbReference type="InterPro" id="IPR050250">
    <property type="entry name" value="Macrolide_Exporter_MacB"/>
</dbReference>
<dbReference type="InterPro" id="IPR003838">
    <property type="entry name" value="ABC3_permease_C"/>
</dbReference>
<feature type="transmembrane region" description="Helical" evidence="6">
    <location>
        <begin position="383"/>
        <end position="410"/>
    </location>
</feature>
<dbReference type="Proteomes" id="UP001501508">
    <property type="component" value="Unassembled WGS sequence"/>
</dbReference>
<evidence type="ECO:0000313" key="9">
    <source>
        <dbReference type="EMBL" id="GAA4431995.1"/>
    </source>
</evidence>
<feature type="domain" description="ABC3 transporter permease C-terminal" evidence="7">
    <location>
        <begin position="342"/>
        <end position="455"/>
    </location>
</feature>
<name>A0ABP8LNZ2_9BACT</name>
<organism evidence="9 10">
    <name type="scientific">Ravibacter arvi</name>
    <dbReference type="NCBI Taxonomy" id="2051041"/>
    <lineage>
        <taxon>Bacteria</taxon>
        <taxon>Pseudomonadati</taxon>
        <taxon>Bacteroidota</taxon>
        <taxon>Cytophagia</taxon>
        <taxon>Cytophagales</taxon>
        <taxon>Spirosomataceae</taxon>
        <taxon>Ravibacter</taxon>
    </lineage>
</organism>
<feature type="domain" description="MacB-like periplasmic core" evidence="8">
    <location>
        <begin position="128"/>
        <end position="305"/>
    </location>
</feature>
<evidence type="ECO:0000256" key="1">
    <source>
        <dbReference type="ARBA" id="ARBA00004651"/>
    </source>
</evidence>
<reference evidence="10" key="1">
    <citation type="journal article" date="2019" name="Int. J. Syst. Evol. Microbiol.">
        <title>The Global Catalogue of Microorganisms (GCM) 10K type strain sequencing project: providing services to taxonomists for standard genome sequencing and annotation.</title>
        <authorList>
            <consortium name="The Broad Institute Genomics Platform"/>
            <consortium name="The Broad Institute Genome Sequencing Center for Infectious Disease"/>
            <person name="Wu L."/>
            <person name="Ma J."/>
        </authorList>
    </citation>
    <scope>NUCLEOTIDE SEQUENCE [LARGE SCALE GENOMIC DNA]</scope>
    <source>
        <strain evidence="10">JCM 31920</strain>
    </source>
</reference>
<dbReference type="Pfam" id="PF12704">
    <property type="entry name" value="MacB_PCD"/>
    <property type="match status" value="1"/>
</dbReference>
<feature type="transmembrane region" description="Helical" evidence="6">
    <location>
        <begin position="85"/>
        <end position="105"/>
    </location>
</feature>
<feature type="transmembrane region" description="Helical" evidence="6">
    <location>
        <begin position="340"/>
        <end position="362"/>
    </location>
</feature>
<keyword evidence="3 6" id="KW-0812">Transmembrane</keyword>
<evidence type="ECO:0000256" key="3">
    <source>
        <dbReference type="ARBA" id="ARBA00022692"/>
    </source>
</evidence>
<evidence type="ECO:0000259" key="7">
    <source>
        <dbReference type="Pfam" id="PF02687"/>
    </source>
</evidence>
<protein>
    <recommendedName>
        <fullName evidence="11">ABC transport system permease protein</fullName>
    </recommendedName>
</protein>
<gene>
    <name evidence="9" type="ORF">GCM10023091_03460</name>
</gene>
<dbReference type="InterPro" id="IPR025857">
    <property type="entry name" value="MacB_PCD"/>
</dbReference>
<sequence length="462" mass="51412">MVLLSLLPALLLAHLLLPPFADYIGATIQLNLQSRAVFCPGALVFAVSVSLLAGSWPAFVISAFKPTQNMKGNSPARQGRFTWGNALIVFQFTVSMLFIICTLVTTRQLRYIQTKNTGLQRSQIVVLDGDMLSDNDRSTLKNKLLALPAISGFSASYDSPVNIQGGYNVNRAEGKSADFELSVTAIPIEKDFVSVFEIPILAGSDLTDQDIARARDTTDARSYSFVVNQRFVQALQWTPETAIGKQIDLNGRKGQIKAVVRDFNFASLREDIQPVVLFPEYNYFGNVFVKVASGSQMPQALDRIQGVWKEVKPQTPFQYHFLDDDFADLYQHEQQTSRTMFLFSFITIGIACMGLFALAAFQAQRRVKEIGIRKVLGASVGKIVFLLTTDFVKMVAIALLLAIPVGWWIMQHWLDNFAYRIHVEWWIFAAAGILSVAVALLTISGQAIRAARTNPVKSLRRE</sequence>
<evidence type="ECO:0000256" key="4">
    <source>
        <dbReference type="ARBA" id="ARBA00022989"/>
    </source>
</evidence>
<dbReference type="PANTHER" id="PTHR30572">
    <property type="entry name" value="MEMBRANE COMPONENT OF TRANSPORTER-RELATED"/>
    <property type="match status" value="1"/>
</dbReference>
<feature type="transmembrane region" description="Helical" evidence="6">
    <location>
        <begin position="425"/>
        <end position="443"/>
    </location>
</feature>
<dbReference type="Pfam" id="PF02687">
    <property type="entry name" value="FtsX"/>
    <property type="match status" value="1"/>
</dbReference>